<feature type="domain" description="Enoyl reductase (ER)" evidence="3">
    <location>
        <begin position="10"/>
        <end position="322"/>
    </location>
</feature>
<dbReference type="Pfam" id="PF08240">
    <property type="entry name" value="ADH_N"/>
    <property type="match status" value="1"/>
</dbReference>
<dbReference type="CDD" id="cd05286">
    <property type="entry name" value="QOR2"/>
    <property type="match status" value="1"/>
</dbReference>
<dbReference type="InterPro" id="IPR011032">
    <property type="entry name" value="GroES-like_sf"/>
</dbReference>
<keyword evidence="1" id="KW-0521">NADP</keyword>
<dbReference type="Gene3D" id="3.90.180.10">
    <property type="entry name" value="Medium-chain alcohol dehydrogenases, catalytic domain"/>
    <property type="match status" value="1"/>
</dbReference>
<organism evidence="4">
    <name type="scientific">freshwater metagenome</name>
    <dbReference type="NCBI Taxonomy" id="449393"/>
    <lineage>
        <taxon>unclassified sequences</taxon>
        <taxon>metagenomes</taxon>
        <taxon>ecological metagenomes</taxon>
    </lineage>
</organism>
<name>A0A6J6F3G4_9ZZZZ</name>
<dbReference type="FunFam" id="3.40.50.720:FF:000053">
    <property type="entry name" value="Quinone oxidoreductase 1"/>
    <property type="match status" value="1"/>
</dbReference>
<protein>
    <submittedName>
        <fullName evidence="4">Unannotated protein</fullName>
    </submittedName>
</protein>
<evidence type="ECO:0000259" key="3">
    <source>
        <dbReference type="SMART" id="SM00829"/>
    </source>
</evidence>
<dbReference type="GO" id="GO:0003960">
    <property type="term" value="F:quinone reductase (NADPH) activity"/>
    <property type="evidence" value="ECO:0007669"/>
    <property type="project" value="InterPro"/>
</dbReference>
<evidence type="ECO:0000256" key="1">
    <source>
        <dbReference type="ARBA" id="ARBA00022857"/>
    </source>
</evidence>
<dbReference type="GO" id="GO:0035925">
    <property type="term" value="F:mRNA 3'-UTR AU-rich region binding"/>
    <property type="evidence" value="ECO:0007669"/>
    <property type="project" value="TreeGrafter"/>
</dbReference>
<dbReference type="PANTHER" id="PTHR48106:SF13">
    <property type="entry name" value="QUINONE OXIDOREDUCTASE-RELATED"/>
    <property type="match status" value="1"/>
</dbReference>
<dbReference type="InterPro" id="IPR036291">
    <property type="entry name" value="NAD(P)-bd_dom_sf"/>
</dbReference>
<sequence length="324" mass="34462">MKKILISEFGDSAVLQLSESPIPSPAADQIVVKVERAGVNFLDIYQRGGAGVYQLNLPFTPGVEGAGVVVEIGAGINYLKVGDRVVWAMALGSYAEYALLPGEKVAKVPEEIDLKIAAASALQGMTAHYLVNSTYSIKPGDVALVHAAGGGTGNLLCQMILEKGGRVIATTSNSEKEKIIRETGVTDIIRYDSQNVLQEVRNMTEGKGVDVVYDGVGAATFDDSLACLKPRSLMVLFGAASGPVPPFDLQRLNANGSLFITRPTLANYITNRQELEMRIGEVFKLITAGKLKIKIGREYALAQAAQAQDDLAGRGTVGKLLLIP</sequence>
<dbReference type="EMBL" id="CAEZTV010000092">
    <property type="protein sequence ID" value="CAB4582125.1"/>
    <property type="molecule type" value="Genomic_DNA"/>
</dbReference>
<dbReference type="SUPFAM" id="SSF50129">
    <property type="entry name" value="GroES-like"/>
    <property type="match status" value="1"/>
</dbReference>
<dbReference type="SUPFAM" id="SSF51735">
    <property type="entry name" value="NAD(P)-binding Rossmann-fold domains"/>
    <property type="match status" value="1"/>
</dbReference>
<dbReference type="GO" id="GO:0070402">
    <property type="term" value="F:NADPH binding"/>
    <property type="evidence" value="ECO:0007669"/>
    <property type="project" value="TreeGrafter"/>
</dbReference>
<dbReference type="Gene3D" id="3.40.50.720">
    <property type="entry name" value="NAD(P)-binding Rossmann-like Domain"/>
    <property type="match status" value="1"/>
</dbReference>
<evidence type="ECO:0000313" key="4">
    <source>
        <dbReference type="EMBL" id="CAB4582125.1"/>
    </source>
</evidence>
<dbReference type="GO" id="GO:0005829">
    <property type="term" value="C:cytosol"/>
    <property type="evidence" value="ECO:0007669"/>
    <property type="project" value="TreeGrafter"/>
</dbReference>
<evidence type="ECO:0000256" key="2">
    <source>
        <dbReference type="ARBA" id="ARBA00023002"/>
    </source>
</evidence>
<dbReference type="Pfam" id="PF00107">
    <property type="entry name" value="ADH_zinc_N"/>
    <property type="match status" value="1"/>
</dbReference>
<dbReference type="SMART" id="SM00829">
    <property type="entry name" value="PKS_ER"/>
    <property type="match status" value="1"/>
</dbReference>
<dbReference type="InterPro" id="IPR020843">
    <property type="entry name" value="ER"/>
</dbReference>
<dbReference type="InterPro" id="IPR013154">
    <property type="entry name" value="ADH-like_N"/>
</dbReference>
<gene>
    <name evidence="4" type="ORF">UFOPK1747_00644</name>
</gene>
<reference evidence="4" key="1">
    <citation type="submission" date="2020-05" db="EMBL/GenBank/DDBJ databases">
        <authorList>
            <person name="Chiriac C."/>
            <person name="Salcher M."/>
            <person name="Ghai R."/>
            <person name="Kavagutti S V."/>
        </authorList>
    </citation>
    <scope>NUCLEOTIDE SEQUENCE</scope>
</reference>
<dbReference type="InterPro" id="IPR013149">
    <property type="entry name" value="ADH-like_C"/>
</dbReference>
<dbReference type="AlphaFoldDB" id="A0A6J6F3G4"/>
<keyword evidence="2" id="KW-0560">Oxidoreductase</keyword>
<dbReference type="InterPro" id="IPR047618">
    <property type="entry name" value="QOR-like"/>
</dbReference>
<accession>A0A6J6F3G4</accession>
<dbReference type="PANTHER" id="PTHR48106">
    <property type="entry name" value="QUINONE OXIDOREDUCTASE PIG3-RELATED"/>
    <property type="match status" value="1"/>
</dbReference>
<proteinExistence type="predicted"/>